<gene>
    <name evidence="2" type="ORF">CYCCA115_LOCUS10996</name>
</gene>
<evidence type="ECO:0000256" key="1">
    <source>
        <dbReference type="SAM" id="MobiDB-lite"/>
    </source>
</evidence>
<sequence>MGDANTSPIEVDANAETRSAYLVRSVHALLIRNSQAELNARAPASNEQCPSALAQFMGTLTINYQSCVLIVDNPGAVSFQEKIPQQGIPSKGDQEIGVKKTTLD</sequence>
<feature type="region of interest" description="Disordered" evidence="1">
    <location>
        <begin position="85"/>
        <end position="104"/>
    </location>
</feature>
<dbReference type="AlphaFoldDB" id="A0AAD2FNB1"/>
<keyword evidence="3" id="KW-1185">Reference proteome</keyword>
<reference evidence="2" key="1">
    <citation type="submission" date="2023-08" db="EMBL/GenBank/DDBJ databases">
        <authorList>
            <person name="Audoor S."/>
            <person name="Bilcke G."/>
        </authorList>
    </citation>
    <scope>NUCLEOTIDE SEQUENCE</scope>
</reference>
<dbReference type="Proteomes" id="UP001295423">
    <property type="component" value="Unassembled WGS sequence"/>
</dbReference>
<proteinExistence type="predicted"/>
<comment type="caution">
    <text evidence="2">The sequence shown here is derived from an EMBL/GenBank/DDBJ whole genome shotgun (WGS) entry which is preliminary data.</text>
</comment>
<organism evidence="2 3">
    <name type="scientific">Cylindrotheca closterium</name>
    <dbReference type="NCBI Taxonomy" id="2856"/>
    <lineage>
        <taxon>Eukaryota</taxon>
        <taxon>Sar</taxon>
        <taxon>Stramenopiles</taxon>
        <taxon>Ochrophyta</taxon>
        <taxon>Bacillariophyta</taxon>
        <taxon>Bacillariophyceae</taxon>
        <taxon>Bacillariophycidae</taxon>
        <taxon>Bacillariales</taxon>
        <taxon>Bacillariaceae</taxon>
        <taxon>Cylindrotheca</taxon>
    </lineage>
</organism>
<evidence type="ECO:0000313" key="2">
    <source>
        <dbReference type="EMBL" id="CAJ1947137.1"/>
    </source>
</evidence>
<accession>A0AAD2FNB1</accession>
<protein>
    <submittedName>
        <fullName evidence="2">Uncharacterized protein</fullName>
    </submittedName>
</protein>
<dbReference type="EMBL" id="CAKOGP040001725">
    <property type="protein sequence ID" value="CAJ1947137.1"/>
    <property type="molecule type" value="Genomic_DNA"/>
</dbReference>
<evidence type="ECO:0000313" key="3">
    <source>
        <dbReference type="Proteomes" id="UP001295423"/>
    </source>
</evidence>
<feature type="compositionally biased region" description="Basic and acidic residues" evidence="1">
    <location>
        <begin position="92"/>
        <end position="104"/>
    </location>
</feature>
<name>A0AAD2FNB1_9STRA</name>